<keyword evidence="1" id="KW-0808">Transferase</keyword>
<dbReference type="Pfam" id="PF13692">
    <property type="entry name" value="Glyco_trans_1_4"/>
    <property type="match status" value="1"/>
</dbReference>
<sequence>MLHKSRGARLKVLTWHVHGNYLYYLTQAPHDFYIVTKPGNPPGYAGRVGALPWGDNVHEVSYDEVRNGDFDVVLYQHRSNYEQDRLAILSEAQLQLPQVYIEHDPPQEHPTDTKHWMQDPNGLLVHVTHFNRLMWDSGVTPTRVIEHGVLVPEGVQYDGQLERGITVINHLRQRGRRLGADVFEHARARVPLDLIGMDAESAGGIGEVANPDVAAFCSRYRFFFNPIRYTSLGLAIVEAMTIGMPIIGLATTELATVIDNGYNGYVSADPDALVDVMQMLLQNPDQARKLGDGARQTAVERFGIQRFANDWDDLLCHVTH</sequence>
<dbReference type="SUPFAM" id="SSF53756">
    <property type="entry name" value="UDP-Glycosyltransferase/glycogen phosphorylase"/>
    <property type="match status" value="1"/>
</dbReference>
<protein>
    <submittedName>
        <fullName evidence="1">Glycosyl transferases group 1</fullName>
    </submittedName>
</protein>
<evidence type="ECO:0000313" key="2">
    <source>
        <dbReference type="Proteomes" id="UP000243719"/>
    </source>
</evidence>
<reference evidence="2" key="1">
    <citation type="submission" date="2016-09" db="EMBL/GenBank/DDBJ databases">
        <authorList>
            <person name="Varghese N."/>
            <person name="Submissions S."/>
        </authorList>
    </citation>
    <scope>NUCLEOTIDE SEQUENCE [LARGE SCALE GENOMIC DNA]</scope>
    <source>
        <strain evidence="2">JS23</strain>
    </source>
</reference>
<proteinExistence type="predicted"/>
<dbReference type="Gene3D" id="3.40.50.2000">
    <property type="entry name" value="Glycogen Phosphorylase B"/>
    <property type="match status" value="1"/>
</dbReference>
<dbReference type="STRING" id="1770053.SAMN05216551_10780"/>
<dbReference type="CDD" id="cd03801">
    <property type="entry name" value="GT4_PimA-like"/>
    <property type="match status" value="1"/>
</dbReference>
<dbReference type="PANTHER" id="PTHR12526:SF627">
    <property type="entry name" value="D-RHAMNOSYLTRANSFERASE WBPZ"/>
    <property type="match status" value="1"/>
</dbReference>
<organism evidence="1 2">
    <name type="scientific">Chitinasiproducens palmae</name>
    <dbReference type="NCBI Taxonomy" id="1770053"/>
    <lineage>
        <taxon>Bacteria</taxon>
        <taxon>Pseudomonadati</taxon>
        <taxon>Pseudomonadota</taxon>
        <taxon>Betaproteobacteria</taxon>
        <taxon>Burkholderiales</taxon>
        <taxon>Burkholderiaceae</taxon>
        <taxon>Chitinasiproducens</taxon>
    </lineage>
</organism>
<dbReference type="OrthoDB" id="9794513at2"/>
<evidence type="ECO:0000313" key="1">
    <source>
        <dbReference type="EMBL" id="SDV49115.1"/>
    </source>
</evidence>
<dbReference type="AlphaFoldDB" id="A0A1H2PQN0"/>
<dbReference type="PANTHER" id="PTHR12526">
    <property type="entry name" value="GLYCOSYLTRANSFERASE"/>
    <property type="match status" value="1"/>
</dbReference>
<gene>
    <name evidence="1" type="ORF">SAMN05216551_10780</name>
</gene>
<accession>A0A1H2PQN0</accession>
<keyword evidence="2" id="KW-1185">Reference proteome</keyword>
<dbReference type="Proteomes" id="UP000243719">
    <property type="component" value="Unassembled WGS sequence"/>
</dbReference>
<dbReference type="GO" id="GO:0016740">
    <property type="term" value="F:transferase activity"/>
    <property type="evidence" value="ECO:0007669"/>
    <property type="project" value="UniProtKB-KW"/>
</dbReference>
<name>A0A1H2PQN0_9BURK</name>
<dbReference type="EMBL" id="FNLO01000007">
    <property type="protein sequence ID" value="SDV49115.1"/>
    <property type="molecule type" value="Genomic_DNA"/>
</dbReference>
<dbReference type="RefSeq" id="WP_091908798.1">
    <property type="nucleotide sequence ID" value="NZ_FNLO01000007.1"/>
</dbReference>